<feature type="domain" description="ABC transmembrane type-1" evidence="9">
    <location>
        <begin position="90"/>
        <end position="307"/>
    </location>
</feature>
<evidence type="ECO:0000259" key="9">
    <source>
        <dbReference type="PROSITE" id="PS50928"/>
    </source>
</evidence>
<keyword evidence="2 7" id="KW-0813">Transport</keyword>
<evidence type="ECO:0000313" key="10">
    <source>
        <dbReference type="EMBL" id="MBR7831734.1"/>
    </source>
</evidence>
<feature type="region of interest" description="Disordered" evidence="8">
    <location>
        <begin position="1"/>
        <end position="20"/>
    </location>
</feature>
<dbReference type="PROSITE" id="PS50928">
    <property type="entry name" value="ABC_TM1"/>
    <property type="match status" value="1"/>
</dbReference>
<keyword evidence="5 7" id="KW-1133">Transmembrane helix</keyword>
<feature type="transmembrane region" description="Helical" evidence="7">
    <location>
        <begin position="286"/>
        <end position="308"/>
    </location>
</feature>
<evidence type="ECO:0000256" key="7">
    <source>
        <dbReference type="RuleBase" id="RU363032"/>
    </source>
</evidence>
<keyword evidence="11" id="KW-1185">Reference proteome</keyword>
<dbReference type="Pfam" id="PF00528">
    <property type="entry name" value="BPD_transp_1"/>
    <property type="match status" value="1"/>
</dbReference>
<evidence type="ECO:0000256" key="6">
    <source>
        <dbReference type="ARBA" id="ARBA00023136"/>
    </source>
</evidence>
<feature type="transmembrane region" description="Helical" evidence="7">
    <location>
        <begin position="94"/>
        <end position="115"/>
    </location>
</feature>
<dbReference type="PANTHER" id="PTHR30193:SF37">
    <property type="entry name" value="INNER MEMBRANE ABC TRANSPORTER PERMEASE PROTEIN YCJO"/>
    <property type="match status" value="1"/>
</dbReference>
<reference evidence="10" key="1">
    <citation type="submission" date="2021-04" db="EMBL/GenBank/DDBJ databases">
        <title>Genome based classification of Actinospica acidithermotolerans sp. nov., an actinobacterium isolated from an Indonesian hot spring.</title>
        <authorList>
            <person name="Kusuma A.B."/>
            <person name="Putra K.E."/>
            <person name="Nafisah S."/>
            <person name="Loh J."/>
            <person name="Nouioui I."/>
            <person name="Goodfellow M."/>
        </authorList>
    </citation>
    <scope>NUCLEOTIDE SEQUENCE</scope>
    <source>
        <strain evidence="10">CSCA 57</strain>
    </source>
</reference>
<comment type="similarity">
    <text evidence="7">Belongs to the binding-protein-dependent transport system permease family.</text>
</comment>
<dbReference type="AlphaFoldDB" id="A0A941ILH5"/>
<dbReference type="SUPFAM" id="SSF160964">
    <property type="entry name" value="MalF N-terminal region-like"/>
    <property type="match status" value="1"/>
</dbReference>
<dbReference type="SUPFAM" id="SSF161098">
    <property type="entry name" value="MetI-like"/>
    <property type="match status" value="1"/>
</dbReference>
<keyword evidence="6 7" id="KW-0472">Membrane</keyword>
<evidence type="ECO:0000256" key="2">
    <source>
        <dbReference type="ARBA" id="ARBA00022448"/>
    </source>
</evidence>
<protein>
    <submittedName>
        <fullName evidence="10">Sugar ABC transporter permease</fullName>
    </submittedName>
</protein>
<evidence type="ECO:0000313" key="11">
    <source>
        <dbReference type="Proteomes" id="UP000675781"/>
    </source>
</evidence>
<evidence type="ECO:0000256" key="5">
    <source>
        <dbReference type="ARBA" id="ARBA00022989"/>
    </source>
</evidence>
<gene>
    <name evidence="10" type="ORF">KDL01_00595</name>
</gene>
<evidence type="ECO:0000256" key="8">
    <source>
        <dbReference type="SAM" id="MobiDB-lite"/>
    </source>
</evidence>
<dbReference type="InterPro" id="IPR051393">
    <property type="entry name" value="ABC_transporter_permease"/>
</dbReference>
<evidence type="ECO:0000256" key="1">
    <source>
        <dbReference type="ARBA" id="ARBA00004651"/>
    </source>
</evidence>
<keyword evidence="3" id="KW-1003">Cell membrane</keyword>
<comment type="subcellular location">
    <subcellularLocation>
        <location evidence="1 7">Cell membrane</location>
        <topology evidence="1 7">Multi-pass membrane protein</topology>
    </subcellularLocation>
</comment>
<name>A0A941ILH5_9ACTN</name>
<comment type="caution">
    <text evidence="10">The sequence shown here is derived from an EMBL/GenBank/DDBJ whole genome shotgun (WGS) entry which is preliminary data.</text>
</comment>
<dbReference type="InterPro" id="IPR035906">
    <property type="entry name" value="MetI-like_sf"/>
</dbReference>
<accession>A0A941ILH5</accession>
<feature type="transmembrane region" description="Helical" evidence="7">
    <location>
        <begin position="231"/>
        <end position="252"/>
    </location>
</feature>
<dbReference type="CDD" id="cd06261">
    <property type="entry name" value="TM_PBP2"/>
    <property type="match status" value="1"/>
</dbReference>
<dbReference type="Proteomes" id="UP000675781">
    <property type="component" value="Unassembled WGS sequence"/>
</dbReference>
<dbReference type="EMBL" id="JAGSOG010000002">
    <property type="protein sequence ID" value="MBR7831734.1"/>
    <property type="molecule type" value="Genomic_DNA"/>
</dbReference>
<sequence>MSALSLGASRTRPAPAPRRGARARRIRAALAFYGFISPWLVGTILLTAFPVGYAVYISFTDWNGMTSFMPWVGLDNYRQVLTSSDTLSALSKTLVLAAIIVPVSILGSLALAVLLNKRMHGRTVMRTLIYLPAVVPPVAAALIWKVIFDKNSGAANRILALLHLNAVSWLTGQMAFVAMIIVLVWAIGSGIIINLAALQTVPAEQLEAAKMDGAGPLTTFRHVTLPAISPILLFQTVLVTITTLQTFIPAILLSPISDSSVVTNIQPANDVYMVDVYEQYFDYSRYGLGSAMIVVFFVVILALTALIFKFLGRSVFYAVDPTEGRS</sequence>
<feature type="transmembrane region" description="Helical" evidence="7">
    <location>
        <begin position="28"/>
        <end position="59"/>
    </location>
</feature>
<dbReference type="GO" id="GO:0055085">
    <property type="term" value="P:transmembrane transport"/>
    <property type="evidence" value="ECO:0007669"/>
    <property type="project" value="InterPro"/>
</dbReference>
<keyword evidence="4 7" id="KW-0812">Transmembrane</keyword>
<evidence type="ECO:0000256" key="3">
    <source>
        <dbReference type="ARBA" id="ARBA00022475"/>
    </source>
</evidence>
<feature type="transmembrane region" description="Helical" evidence="7">
    <location>
        <begin position="167"/>
        <end position="188"/>
    </location>
</feature>
<evidence type="ECO:0000256" key="4">
    <source>
        <dbReference type="ARBA" id="ARBA00022692"/>
    </source>
</evidence>
<dbReference type="Gene3D" id="1.10.3720.10">
    <property type="entry name" value="MetI-like"/>
    <property type="match status" value="1"/>
</dbReference>
<dbReference type="InterPro" id="IPR000515">
    <property type="entry name" value="MetI-like"/>
</dbReference>
<dbReference type="PANTHER" id="PTHR30193">
    <property type="entry name" value="ABC TRANSPORTER PERMEASE PROTEIN"/>
    <property type="match status" value="1"/>
</dbReference>
<feature type="transmembrane region" description="Helical" evidence="7">
    <location>
        <begin position="127"/>
        <end position="147"/>
    </location>
</feature>
<organism evidence="10 11">
    <name type="scientific">Actinospica durhamensis</name>
    <dbReference type="NCBI Taxonomy" id="1508375"/>
    <lineage>
        <taxon>Bacteria</taxon>
        <taxon>Bacillati</taxon>
        <taxon>Actinomycetota</taxon>
        <taxon>Actinomycetes</taxon>
        <taxon>Catenulisporales</taxon>
        <taxon>Actinospicaceae</taxon>
        <taxon>Actinospica</taxon>
    </lineage>
</organism>
<proteinExistence type="inferred from homology"/>
<dbReference type="GO" id="GO:0005886">
    <property type="term" value="C:plasma membrane"/>
    <property type="evidence" value="ECO:0007669"/>
    <property type="project" value="UniProtKB-SubCell"/>
</dbReference>
<dbReference type="RefSeq" id="WP_212526269.1">
    <property type="nucleotide sequence ID" value="NZ_JAGSOG010000002.1"/>
</dbReference>